<comment type="similarity">
    <text evidence="2 6">Belongs to the DP1 family.</text>
</comment>
<keyword evidence="4" id="KW-1133">Transmembrane helix</keyword>
<evidence type="ECO:0000256" key="4">
    <source>
        <dbReference type="ARBA" id="ARBA00022989"/>
    </source>
</evidence>
<proteinExistence type="inferred from homology"/>
<evidence type="ECO:0000313" key="8">
    <source>
        <dbReference type="Proteomes" id="UP000266841"/>
    </source>
</evidence>
<accession>K0STG7</accession>
<comment type="caution">
    <text evidence="7">The sequence shown here is derived from an EMBL/GenBank/DDBJ whole genome shotgun (WGS) entry which is preliminary data.</text>
</comment>
<evidence type="ECO:0000256" key="5">
    <source>
        <dbReference type="ARBA" id="ARBA00023136"/>
    </source>
</evidence>
<evidence type="ECO:0000256" key="1">
    <source>
        <dbReference type="ARBA" id="ARBA00004141"/>
    </source>
</evidence>
<evidence type="ECO:0000256" key="2">
    <source>
        <dbReference type="ARBA" id="ARBA00008573"/>
    </source>
</evidence>
<keyword evidence="8" id="KW-1185">Reference proteome</keyword>
<keyword evidence="5" id="KW-0472">Membrane</keyword>
<evidence type="ECO:0000256" key="3">
    <source>
        <dbReference type="ARBA" id="ARBA00022692"/>
    </source>
</evidence>
<name>K0STG7_THAOC</name>
<reference evidence="7 8" key="1">
    <citation type="journal article" date="2012" name="Genome Biol.">
        <title>Genome and low-iron response of an oceanic diatom adapted to chronic iron limitation.</title>
        <authorList>
            <person name="Lommer M."/>
            <person name="Specht M."/>
            <person name="Roy A.S."/>
            <person name="Kraemer L."/>
            <person name="Andreson R."/>
            <person name="Gutowska M.A."/>
            <person name="Wolf J."/>
            <person name="Bergner S.V."/>
            <person name="Schilhabel M.B."/>
            <person name="Klostermeier U.C."/>
            <person name="Beiko R.G."/>
            <person name="Rosenstiel P."/>
            <person name="Hippler M."/>
            <person name="Laroche J."/>
        </authorList>
    </citation>
    <scope>NUCLEOTIDE SEQUENCE [LARGE SCALE GENOMIC DNA]</scope>
    <source>
        <strain evidence="7 8">CCMP1005</strain>
    </source>
</reference>
<dbReference type="OrthoDB" id="10009287at2759"/>
<gene>
    <name evidence="7" type="ORF">THAOC_10575</name>
</gene>
<comment type="subcellular location">
    <subcellularLocation>
        <location evidence="1 6">Membrane</location>
        <topology evidence="1 6">Multi-pass membrane protein</topology>
    </subcellularLocation>
</comment>
<dbReference type="Pfam" id="PF03134">
    <property type="entry name" value="TB2_DP1_HVA22"/>
    <property type="match status" value="1"/>
</dbReference>
<dbReference type="AlphaFoldDB" id="K0STG7"/>
<protein>
    <submittedName>
        <fullName evidence="7">Uncharacterized protein</fullName>
    </submittedName>
</protein>
<dbReference type="EMBL" id="AGNL01011673">
    <property type="protein sequence ID" value="EJK68264.1"/>
    <property type="molecule type" value="Genomic_DNA"/>
</dbReference>
<evidence type="ECO:0000313" key="7">
    <source>
        <dbReference type="EMBL" id="EJK68264.1"/>
    </source>
</evidence>
<dbReference type="InterPro" id="IPR004345">
    <property type="entry name" value="TB2_DP1_HVA22"/>
</dbReference>
<dbReference type="Proteomes" id="UP000266841">
    <property type="component" value="Unassembled WGS sequence"/>
</dbReference>
<dbReference type="PANTHER" id="PTHR12300:SF161">
    <property type="entry name" value="RECEPTOR EXPRESSION-ENHANCING PROTEIN"/>
    <property type="match status" value="1"/>
</dbReference>
<sequence length="281" mass="31027">MLARVAPLAIAAFGFLFPALSSVKAVVRRDRRECKIWCTYWLVLQLNRVILSSLHPVFHLIAVLWLSLPSYQGAAVVYERIVTPLVDRHECLLDERIDEAHAFSRRFIARRVGRICWLLLAESGDLTGSLLGSALGLAGSSGDANNPRHSIRSSLIEMEDAGEVRPSLTPTSEFLDDFTSMLSQGLYVFARIHEFGGEGFKLGVLACDEDLKQFTISLQDGASMRGRCTAVPFAGVQISPQLTNEIVLENETVRVCLRLSDHSDRNILLSGILGVLSMQNT</sequence>
<evidence type="ECO:0000256" key="6">
    <source>
        <dbReference type="RuleBase" id="RU362006"/>
    </source>
</evidence>
<keyword evidence="3" id="KW-0812">Transmembrane</keyword>
<dbReference type="PANTHER" id="PTHR12300">
    <property type="entry name" value="HVA22-LIKE PROTEINS"/>
    <property type="match status" value="1"/>
</dbReference>
<dbReference type="eggNOG" id="KOG1725">
    <property type="taxonomic scope" value="Eukaryota"/>
</dbReference>
<organism evidence="7 8">
    <name type="scientific">Thalassiosira oceanica</name>
    <name type="common">Marine diatom</name>
    <dbReference type="NCBI Taxonomy" id="159749"/>
    <lineage>
        <taxon>Eukaryota</taxon>
        <taxon>Sar</taxon>
        <taxon>Stramenopiles</taxon>
        <taxon>Ochrophyta</taxon>
        <taxon>Bacillariophyta</taxon>
        <taxon>Coscinodiscophyceae</taxon>
        <taxon>Thalassiosirophycidae</taxon>
        <taxon>Thalassiosirales</taxon>
        <taxon>Thalassiosiraceae</taxon>
        <taxon>Thalassiosira</taxon>
    </lineage>
</organism>
<dbReference type="GO" id="GO:0016020">
    <property type="term" value="C:membrane"/>
    <property type="evidence" value="ECO:0007669"/>
    <property type="project" value="UniProtKB-SubCell"/>
</dbReference>